<proteinExistence type="predicted"/>
<dbReference type="STRING" id="240176.A8N2U3"/>
<dbReference type="OrthoDB" id="28868at2759"/>
<keyword evidence="3" id="KW-1185">Reference proteome</keyword>
<gene>
    <name evidence="2" type="ORF">CC1G_01845</name>
</gene>
<dbReference type="PANTHER" id="PTHR31350">
    <property type="entry name" value="SI:DKEY-261L7.2"/>
    <property type="match status" value="1"/>
</dbReference>
<dbReference type="HOGENOM" id="CLU_020266_1_0_1"/>
<dbReference type="InterPro" id="IPR036623">
    <property type="entry name" value="Hemimethylated_DNA-bd_sf"/>
</dbReference>
<dbReference type="InterPro" id="IPR011722">
    <property type="entry name" value="Hemimethylated_DNA-bd_dom"/>
</dbReference>
<dbReference type="PANTHER" id="PTHR31350:SF21">
    <property type="entry name" value="F-BOX ONLY PROTEIN 21"/>
    <property type="match status" value="1"/>
</dbReference>
<evidence type="ECO:0000259" key="1">
    <source>
        <dbReference type="SMART" id="SM00992"/>
    </source>
</evidence>
<dbReference type="RefSeq" id="XP_001829165.2">
    <property type="nucleotide sequence ID" value="XM_001829113.2"/>
</dbReference>
<protein>
    <recommendedName>
        <fullName evidence="1">Hemimethylated DNA-binding domain-containing protein</fullName>
    </recommendedName>
</protein>
<dbReference type="NCBIfam" id="TIGR02097">
    <property type="entry name" value="yccV"/>
    <property type="match status" value="1"/>
</dbReference>
<dbReference type="GO" id="GO:0003677">
    <property type="term" value="F:DNA binding"/>
    <property type="evidence" value="ECO:0007669"/>
    <property type="project" value="InterPro"/>
</dbReference>
<organism evidence="2 3">
    <name type="scientific">Coprinopsis cinerea (strain Okayama-7 / 130 / ATCC MYA-4618 / FGSC 9003)</name>
    <name type="common">Inky cap fungus</name>
    <name type="synonym">Hormographiella aspergillata</name>
    <dbReference type="NCBI Taxonomy" id="240176"/>
    <lineage>
        <taxon>Eukaryota</taxon>
        <taxon>Fungi</taxon>
        <taxon>Dikarya</taxon>
        <taxon>Basidiomycota</taxon>
        <taxon>Agaricomycotina</taxon>
        <taxon>Agaricomycetes</taxon>
        <taxon>Agaricomycetidae</taxon>
        <taxon>Agaricales</taxon>
        <taxon>Agaricineae</taxon>
        <taxon>Psathyrellaceae</taxon>
        <taxon>Coprinopsis</taxon>
    </lineage>
</organism>
<dbReference type="EMBL" id="AACS02000001">
    <property type="protein sequence ID" value="EAU92800.2"/>
    <property type="molecule type" value="Genomic_DNA"/>
</dbReference>
<dbReference type="InterPro" id="IPR036047">
    <property type="entry name" value="F-box-like_dom_sf"/>
</dbReference>
<sequence>MSLPHLPLDIIVNILRSLPIERSCHSPSVATLVSCLATNQLFREAASLSSLWEPHYRVRYRHSDEEKDRERKLRFSDDWKELYATRGRLDKKALALLRGVIERPHSRMDAVREVLCLGMDVWDMFSFILKEIRTACVLDKSNSQHLGPYPLSKRYWADILLTGITKQDALSAWLSMAHSPKPEEAMGFERTLSYFSSFFGIPKEDISDRLAELGDGCRQDLLRKGRVLDAGDPNYNLEEICVDICTFMRCQGFVPAMEGSFHQLLNKFPHAYLTTHRATIAMSLIHVFVSLCRQIGIQAYPINFPGTIIAYVPTGSDSPPLIVNLWTGNAENAVMNNRPEWQSDAAFPFPVFPGPNDAILRPCTNPVPMLKRSSYNILNSIQVDPTIDSHDRQAAIMAVLYVGLVLTDDTFVYRNLSNLPLVDCLILYRNLLPKLNDEHQAAFNEHCVKAIQQEESKIAALDAPKRRASSSRPKYFVGMAMNHLKYNYRGVIFGWTPKCEAPEEWIENMDVDSLAGGRSQPFYHVFSVNELNPRSLLNTYYVAEENIKPRSLDAELGEILLNHIPDLPRYFGKVEFPRGKEGFGRFVPSPEMSLEYPDEIAYGQEWARKWKEENRLSGQLGSSDAV</sequence>
<dbReference type="SUPFAM" id="SSF141255">
    <property type="entry name" value="YccV-like"/>
    <property type="match status" value="1"/>
</dbReference>
<feature type="domain" description="Hemimethylated DNA-binding" evidence="1">
    <location>
        <begin position="472"/>
        <end position="589"/>
    </location>
</feature>
<dbReference type="SMART" id="SM00992">
    <property type="entry name" value="YccV-like"/>
    <property type="match status" value="1"/>
</dbReference>
<evidence type="ECO:0000313" key="2">
    <source>
        <dbReference type="EMBL" id="EAU92800.2"/>
    </source>
</evidence>
<reference evidence="2 3" key="1">
    <citation type="journal article" date="2010" name="Proc. Natl. Acad. Sci. U.S.A.">
        <title>Insights into evolution of multicellular fungi from the assembled chromosomes of the mushroom Coprinopsis cinerea (Coprinus cinereus).</title>
        <authorList>
            <person name="Stajich J.E."/>
            <person name="Wilke S.K."/>
            <person name="Ahren D."/>
            <person name="Au C.H."/>
            <person name="Birren B.W."/>
            <person name="Borodovsky M."/>
            <person name="Burns C."/>
            <person name="Canback B."/>
            <person name="Casselton L.A."/>
            <person name="Cheng C.K."/>
            <person name="Deng J."/>
            <person name="Dietrich F.S."/>
            <person name="Fargo D.C."/>
            <person name="Farman M.L."/>
            <person name="Gathman A.C."/>
            <person name="Goldberg J."/>
            <person name="Guigo R."/>
            <person name="Hoegger P.J."/>
            <person name="Hooker J.B."/>
            <person name="Huggins A."/>
            <person name="James T.Y."/>
            <person name="Kamada T."/>
            <person name="Kilaru S."/>
            <person name="Kodira C."/>
            <person name="Kues U."/>
            <person name="Kupfer D."/>
            <person name="Kwan H.S."/>
            <person name="Lomsadze A."/>
            <person name="Li W."/>
            <person name="Lilly W.W."/>
            <person name="Ma L.J."/>
            <person name="Mackey A.J."/>
            <person name="Manning G."/>
            <person name="Martin F."/>
            <person name="Muraguchi H."/>
            <person name="Natvig D.O."/>
            <person name="Palmerini H."/>
            <person name="Ramesh M.A."/>
            <person name="Rehmeyer C.J."/>
            <person name="Roe B.A."/>
            <person name="Shenoy N."/>
            <person name="Stanke M."/>
            <person name="Ter-Hovhannisyan V."/>
            <person name="Tunlid A."/>
            <person name="Velagapudi R."/>
            <person name="Vision T.J."/>
            <person name="Zeng Q."/>
            <person name="Zolan M.E."/>
            <person name="Pukkila P.J."/>
        </authorList>
    </citation>
    <scope>NUCLEOTIDE SEQUENCE [LARGE SCALE GENOMIC DNA]</scope>
    <source>
        <strain evidence="3">Okayama-7 / 130 / ATCC MYA-4618 / FGSC 9003</strain>
    </source>
</reference>
<evidence type="ECO:0000313" key="3">
    <source>
        <dbReference type="Proteomes" id="UP000001861"/>
    </source>
</evidence>
<dbReference type="Pfam" id="PF08755">
    <property type="entry name" value="YccV-like"/>
    <property type="match status" value="1"/>
</dbReference>
<comment type="caution">
    <text evidence="2">The sequence shown here is derived from an EMBL/GenBank/DDBJ whole genome shotgun (WGS) entry which is preliminary data.</text>
</comment>
<dbReference type="InParanoid" id="A8N2U3"/>
<dbReference type="Proteomes" id="UP000001861">
    <property type="component" value="Unassembled WGS sequence"/>
</dbReference>
<accession>A8N2U3</accession>
<dbReference type="eggNOG" id="ENOG502QS7Z">
    <property type="taxonomic scope" value="Eukaryota"/>
</dbReference>
<dbReference type="AlphaFoldDB" id="A8N2U3"/>
<dbReference type="KEGG" id="cci:CC1G_01845"/>
<dbReference type="SUPFAM" id="SSF81383">
    <property type="entry name" value="F-box domain"/>
    <property type="match status" value="1"/>
</dbReference>
<dbReference type="VEuPathDB" id="FungiDB:CC1G_01845"/>
<dbReference type="OMA" id="PCGFLFH"/>
<name>A8N2U3_COPC7</name>
<dbReference type="GeneID" id="6005591"/>
<dbReference type="Gene3D" id="2.30.30.390">
    <property type="entry name" value="Hemimethylated DNA-binding domain"/>
    <property type="match status" value="1"/>
</dbReference>